<feature type="transmembrane region" description="Helical" evidence="5">
    <location>
        <begin position="83"/>
        <end position="102"/>
    </location>
</feature>
<keyword evidence="8" id="KW-1185">Reference proteome</keyword>
<organism evidence="7 8">
    <name type="scientific">Dyadobacter soli</name>
    <dbReference type="NCBI Taxonomy" id="659014"/>
    <lineage>
        <taxon>Bacteria</taxon>
        <taxon>Pseudomonadati</taxon>
        <taxon>Bacteroidota</taxon>
        <taxon>Cytophagia</taxon>
        <taxon>Cytophagales</taxon>
        <taxon>Spirosomataceae</taxon>
        <taxon>Dyadobacter</taxon>
    </lineage>
</organism>
<dbReference type="STRING" id="659014.SAMN04487996_11119"/>
<dbReference type="SMART" id="SM00530">
    <property type="entry name" value="HTH_XRE"/>
    <property type="match status" value="1"/>
</dbReference>
<sequence length="189" mass="21104">MSKLNISEQIKTLRRAKGLSQESLAESARINLRTLQRIEAGDTIPRGETLRLLAQALDVLVESLTPAPAEDASFLKILNLSALSFWILPMGGVLVPLILWLYNKRRIAGVDDLGKRILNFQITWAILVYGITITMVVQTFAGHMFVNPLVVVCILFLLSFVNTAVILNTHFKIVRGEGDSYWMGLKIIQ</sequence>
<evidence type="ECO:0000313" key="8">
    <source>
        <dbReference type="Proteomes" id="UP000198748"/>
    </source>
</evidence>
<dbReference type="Pfam" id="PF09685">
    <property type="entry name" value="MamF_MmsF"/>
    <property type="match status" value="1"/>
</dbReference>
<evidence type="ECO:0000256" key="3">
    <source>
        <dbReference type="ARBA" id="ARBA00022989"/>
    </source>
</evidence>
<evidence type="ECO:0000256" key="4">
    <source>
        <dbReference type="ARBA" id="ARBA00023136"/>
    </source>
</evidence>
<evidence type="ECO:0000256" key="5">
    <source>
        <dbReference type="SAM" id="Phobius"/>
    </source>
</evidence>
<keyword evidence="4 5" id="KW-0472">Membrane</keyword>
<dbReference type="OrthoDB" id="1357763at2"/>
<name>A0A1G7LMH9_9BACT</name>
<dbReference type="InterPro" id="IPR001387">
    <property type="entry name" value="Cro/C1-type_HTH"/>
</dbReference>
<gene>
    <name evidence="7" type="ORF">SAMN04487996_11119</name>
</gene>
<dbReference type="InterPro" id="IPR019109">
    <property type="entry name" value="MamF_MmsF"/>
</dbReference>
<dbReference type="Gene3D" id="1.10.260.40">
    <property type="entry name" value="lambda repressor-like DNA-binding domains"/>
    <property type="match status" value="1"/>
</dbReference>
<proteinExistence type="predicted"/>
<dbReference type="GO" id="GO:0003677">
    <property type="term" value="F:DNA binding"/>
    <property type="evidence" value="ECO:0007669"/>
    <property type="project" value="InterPro"/>
</dbReference>
<dbReference type="SUPFAM" id="SSF47413">
    <property type="entry name" value="lambda repressor-like DNA-binding domains"/>
    <property type="match status" value="1"/>
</dbReference>
<feature type="transmembrane region" description="Helical" evidence="5">
    <location>
        <begin position="122"/>
        <end position="141"/>
    </location>
</feature>
<protein>
    <submittedName>
        <fullName evidence="7">Helix-turn-helix</fullName>
    </submittedName>
</protein>
<keyword evidence="2 5" id="KW-0812">Transmembrane</keyword>
<evidence type="ECO:0000259" key="6">
    <source>
        <dbReference type="PROSITE" id="PS50943"/>
    </source>
</evidence>
<feature type="transmembrane region" description="Helical" evidence="5">
    <location>
        <begin position="147"/>
        <end position="167"/>
    </location>
</feature>
<evidence type="ECO:0000256" key="1">
    <source>
        <dbReference type="ARBA" id="ARBA00004141"/>
    </source>
</evidence>
<dbReference type="PROSITE" id="PS50943">
    <property type="entry name" value="HTH_CROC1"/>
    <property type="match status" value="1"/>
</dbReference>
<dbReference type="CDD" id="cd00093">
    <property type="entry name" value="HTH_XRE"/>
    <property type="match status" value="1"/>
</dbReference>
<dbReference type="InterPro" id="IPR010982">
    <property type="entry name" value="Lambda_DNA-bd_dom_sf"/>
</dbReference>
<comment type="subcellular location">
    <subcellularLocation>
        <location evidence="1">Membrane</location>
        <topology evidence="1">Multi-pass membrane protein</topology>
    </subcellularLocation>
</comment>
<dbReference type="RefSeq" id="WP_090153238.1">
    <property type="nucleotide sequence ID" value="NZ_FNAN01000011.1"/>
</dbReference>
<dbReference type="Proteomes" id="UP000198748">
    <property type="component" value="Unassembled WGS sequence"/>
</dbReference>
<accession>A0A1G7LMH9</accession>
<evidence type="ECO:0000313" key="7">
    <source>
        <dbReference type="EMBL" id="SDF50159.1"/>
    </source>
</evidence>
<dbReference type="EMBL" id="FNAN01000011">
    <property type="protein sequence ID" value="SDF50159.1"/>
    <property type="molecule type" value="Genomic_DNA"/>
</dbReference>
<keyword evidence="3 5" id="KW-1133">Transmembrane helix</keyword>
<reference evidence="8" key="1">
    <citation type="submission" date="2016-10" db="EMBL/GenBank/DDBJ databases">
        <authorList>
            <person name="Varghese N."/>
            <person name="Submissions S."/>
        </authorList>
    </citation>
    <scope>NUCLEOTIDE SEQUENCE [LARGE SCALE GENOMIC DNA]</scope>
    <source>
        <strain evidence="8">DSM 25329</strain>
    </source>
</reference>
<feature type="domain" description="HTH cro/C1-type" evidence="6">
    <location>
        <begin position="10"/>
        <end position="64"/>
    </location>
</feature>
<dbReference type="AlphaFoldDB" id="A0A1G7LMH9"/>
<dbReference type="Pfam" id="PF01381">
    <property type="entry name" value="HTH_3"/>
    <property type="match status" value="1"/>
</dbReference>
<evidence type="ECO:0000256" key="2">
    <source>
        <dbReference type="ARBA" id="ARBA00022692"/>
    </source>
</evidence>